<evidence type="ECO:0000313" key="2">
    <source>
        <dbReference type="EMBL" id="MBD2859555.1"/>
    </source>
</evidence>
<dbReference type="GO" id="GO:0016787">
    <property type="term" value="F:hydrolase activity"/>
    <property type="evidence" value="ECO:0007669"/>
    <property type="project" value="UniProtKB-KW"/>
</dbReference>
<keyword evidence="3" id="KW-1185">Reference proteome</keyword>
<dbReference type="PANTHER" id="PTHR46438">
    <property type="entry name" value="ALPHA/BETA-HYDROLASES SUPERFAMILY PROTEIN"/>
    <property type="match status" value="1"/>
</dbReference>
<dbReference type="InterPro" id="IPR000073">
    <property type="entry name" value="AB_hydrolase_1"/>
</dbReference>
<dbReference type="Gene3D" id="3.40.50.1820">
    <property type="entry name" value="alpha/beta hydrolase"/>
    <property type="match status" value="1"/>
</dbReference>
<dbReference type="Pfam" id="PF00561">
    <property type="entry name" value="Abhydrolase_1"/>
    <property type="match status" value="1"/>
</dbReference>
<dbReference type="Proteomes" id="UP000610558">
    <property type="component" value="Unassembled WGS sequence"/>
</dbReference>
<proteinExistence type="predicted"/>
<dbReference type="EMBL" id="JACXLD010000006">
    <property type="protein sequence ID" value="MBD2859555.1"/>
    <property type="molecule type" value="Genomic_DNA"/>
</dbReference>
<dbReference type="InterPro" id="IPR029058">
    <property type="entry name" value="AB_hydrolase_fold"/>
</dbReference>
<dbReference type="PANTHER" id="PTHR46438:SF11">
    <property type="entry name" value="LIPASE-RELATED"/>
    <property type="match status" value="1"/>
</dbReference>
<dbReference type="RefSeq" id="WP_190765528.1">
    <property type="nucleotide sequence ID" value="NZ_JACXLD010000006.1"/>
</dbReference>
<name>A0A927C518_9GAMM</name>
<organism evidence="2 3">
    <name type="scientific">Spongiibacter pelagi</name>
    <dbReference type="NCBI Taxonomy" id="2760804"/>
    <lineage>
        <taxon>Bacteria</taxon>
        <taxon>Pseudomonadati</taxon>
        <taxon>Pseudomonadota</taxon>
        <taxon>Gammaproteobacteria</taxon>
        <taxon>Cellvibrionales</taxon>
        <taxon>Spongiibacteraceae</taxon>
        <taxon>Spongiibacter</taxon>
    </lineage>
</organism>
<comment type="caution">
    <text evidence="2">The sequence shown here is derived from an EMBL/GenBank/DDBJ whole genome shotgun (WGS) entry which is preliminary data.</text>
</comment>
<protein>
    <submittedName>
        <fullName evidence="2">Alpha/beta fold hydrolase</fullName>
    </submittedName>
</protein>
<sequence length="277" mass="31215">MTVLVEGLPEGQYAQLENGYRIHYLDQGSGPAVVFLHGSGSGASGHSNFKYNYSWLAEQGYRVIVPDLIGYGYSDKPDDVEYPIEFFVECVHQTLQAIGLERYTLVGNSLGGAITLRYCLDYPNAVEKMVLMAPGGIEEQADYFHMPGMQVMKEVFTSGPMEPAKLETFIRRGLVYNDSVVDAQLIAERWGIFQQQNAQVINTMKVPNIAHRLPEIQCPVLSFWGMNEQMMPETGIMTLAKGLPHNRMVLVSECGHWVMVEHREMFNRTTLDFLKHG</sequence>
<dbReference type="InterPro" id="IPR000639">
    <property type="entry name" value="Epox_hydrolase-like"/>
</dbReference>
<dbReference type="PRINTS" id="PR00111">
    <property type="entry name" value="ABHYDROLASE"/>
</dbReference>
<dbReference type="SUPFAM" id="SSF53474">
    <property type="entry name" value="alpha/beta-Hydrolases"/>
    <property type="match status" value="1"/>
</dbReference>
<feature type="domain" description="AB hydrolase-1" evidence="1">
    <location>
        <begin position="31"/>
        <end position="150"/>
    </location>
</feature>
<dbReference type="PRINTS" id="PR00412">
    <property type="entry name" value="EPOXHYDRLASE"/>
</dbReference>
<accession>A0A927C518</accession>
<evidence type="ECO:0000313" key="3">
    <source>
        <dbReference type="Proteomes" id="UP000610558"/>
    </source>
</evidence>
<keyword evidence="2" id="KW-0378">Hydrolase</keyword>
<evidence type="ECO:0000259" key="1">
    <source>
        <dbReference type="Pfam" id="PF00561"/>
    </source>
</evidence>
<gene>
    <name evidence="2" type="ORF">IB286_11115</name>
</gene>
<reference evidence="2" key="1">
    <citation type="submission" date="2020-09" db="EMBL/GenBank/DDBJ databases">
        <authorList>
            <person name="Yoon J.-W."/>
        </authorList>
    </citation>
    <scope>NUCLEOTIDE SEQUENCE</scope>
    <source>
        <strain evidence="2">KMU-158</strain>
    </source>
</reference>
<dbReference type="AlphaFoldDB" id="A0A927C518"/>